<keyword evidence="2 4" id="KW-0808">Transferase</keyword>
<dbReference type="NCBIfam" id="TIGR03707">
    <property type="entry name" value="PPK2_P_aer"/>
    <property type="match status" value="1"/>
</dbReference>
<accession>A0A1H3BAV4</accession>
<dbReference type="RefSeq" id="WP_090123258.1">
    <property type="nucleotide sequence ID" value="NZ_FNNJ01000005.1"/>
</dbReference>
<dbReference type="PANTHER" id="PTHR34383">
    <property type="entry name" value="POLYPHOSPHATE:AMP PHOSPHOTRANSFERASE-RELATED"/>
    <property type="match status" value="1"/>
</dbReference>
<dbReference type="SUPFAM" id="SSF52540">
    <property type="entry name" value="P-loop containing nucleoside triphosphate hydrolases"/>
    <property type="match status" value="1"/>
</dbReference>
<dbReference type="OrthoDB" id="9775224at2"/>
<comment type="function">
    <text evidence="4">Uses inorganic polyphosphate (polyP) as a donor to convert GDP to GTP or ADP to ATP.</text>
</comment>
<evidence type="ECO:0000256" key="1">
    <source>
        <dbReference type="ARBA" id="ARBA00009924"/>
    </source>
</evidence>
<evidence type="ECO:0000313" key="7">
    <source>
        <dbReference type="Proteomes" id="UP000199595"/>
    </source>
</evidence>
<evidence type="ECO:0000256" key="4">
    <source>
        <dbReference type="RuleBase" id="RU369062"/>
    </source>
</evidence>
<dbReference type="InterPro" id="IPR027417">
    <property type="entry name" value="P-loop_NTPase"/>
</dbReference>
<keyword evidence="7" id="KW-1185">Reference proteome</keyword>
<evidence type="ECO:0000313" key="6">
    <source>
        <dbReference type="EMBL" id="SDX39053.1"/>
    </source>
</evidence>
<dbReference type="EMBL" id="FNNJ01000005">
    <property type="protein sequence ID" value="SDX39053.1"/>
    <property type="molecule type" value="Genomic_DNA"/>
</dbReference>
<keyword evidence="3 4" id="KW-0418">Kinase</keyword>
<dbReference type="PANTHER" id="PTHR34383:SF1">
    <property type="entry name" value="ADP-POLYPHOSPHATE PHOSPHOTRANSFERASE"/>
    <property type="match status" value="1"/>
</dbReference>
<dbReference type="AlphaFoldDB" id="A0A1H3BAV4"/>
<dbReference type="Proteomes" id="UP000199595">
    <property type="component" value="Unassembled WGS sequence"/>
</dbReference>
<proteinExistence type="inferred from homology"/>
<comment type="similarity">
    <text evidence="1 4">Belongs to the polyphosphate kinase 2 (PPK2) family. Class I subfamily.</text>
</comment>
<dbReference type="EC" id="2.7.4.-" evidence="4"/>
<sequence length="266" mass="31368">MAESNIKTEKKKKLNYEAELETLHKELVHLQEWVKNEGLKVVIVFEGRDASGKGGTIKRFTEPLNPRVCKIVALGVPTEKEKSQWYFQRYVPYLPAAGEIVVFDRSWYNRAGVEKVMGFCTEDEYNEFLRSCPEFERMLVRSGIIVLKYWFSVSDEEQEKRFKSRIENPLKRWKFSPMDLESRSRWMEYSKAKDAMFAHTDTKQVPWYVVDADNKKKARLNCISHILSKIPYEKMNLEPIELPSLPENVGYVRPPMDYQTFVPDKY</sequence>
<dbReference type="PIRSF" id="PIRSF028756">
    <property type="entry name" value="PPK2_prd"/>
    <property type="match status" value="1"/>
</dbReference>
<reference evidence="6 7" key="1">
    <citation type="submission" date="2016-10" db="EMBL/GenBank/DDBJ databases">
        <authorList>
            <person name="de Groot N.N."/>
        </authorList>
    </citation>
    <scope>NUCLEOTIDE SEQUENCE [LARGE SCALE GENOMIC DNA]</scope>
    <source>
        <strain evidence="6 7">DSM 24956</strain>
    </source>
</reference>
<evidence type="ECO:0000259" key="5">
    <source>
        <dbReference type="Pfam" id="PF03976"/>
    </source>
</evidence>
<feature type="domain" description="Polyphosphate kinase-2-related" evidence="5">
    <location>
        <begin position="12"/>
        <end position="235"/>
    </location>
</feature>
<dbReference type="InterPro" id="IPR022486">
    <property type="entry name" value="PPK2_PA0141"/>
</dbReference>
<evidence type="ECO:0000256" key="3">
    <source>
        <dbReference type="ARBA" id="ARBA00022777"/>
    </source>
</evidence>
<dbReference type="STRING" id="762486.SAMN05444411_10569"/>
<dbReference type="InterPro" id="IPR022488">
    <property type="entry name" value="PPK2-related"/>
</dbReference>
<dbReference type="Gene3D" id="3.40.50.300">
    <property type="entry name" value="P-loop containing nucleotide triphosphate hydrolases"/>
    <property type="match status" value="1"/>
</dbReference>
<dbReference type="GO" id="GO:0008976">
    <property type="term" value="F:polyphosphate kinase activity"/>
    <property type="evidence" value="ECO:0007669"/>
    <property type="project" value="UniProtKB-UniRule"/>
</dbReference>
<dbReference type="InterPro" id="IPR016898">
    <property type="entry name" value="Polyphosphate_phosphotransfera"/>
</dbReference>
<organism evidence="6 7">
    <name type="scientific">Lutibacter oricola</name>
    <dbReference type="NCBI Taxonomy" id="762486"/>
    <lineage>
        <taxon>Bacteria</taxon>
        <taxon>Pseudomonadati</taxon>
        <taxon>Bacteroidota</taxon>
        <taxon>Flavobacteriia</taxon>
        <taxon>Flavobacteriales</taxon>
        <taxon>Flavobacteriaceae</taxon>
        <taxon>Lutibacter</taxon>
    </lineage>
</organism>
<gene>
    <name evidence="6" type="ORF">SAMN05444411_10569</name>
</gene>
<dbReference type="GO" id="GO:0006793">
    <property type="term" value="P:phosphorus metabolic process"/>
    <property type="evidence" value="ECO:0007669"/>
    <property type="project" value="InterPro"/>
</dbReference>
<name>A0A1H3BAV4_9FLAO</name>
<protein>
    <recommendedName>
        <fullName evidence="4">ADP/GDP-polyphosphate phosphotransferase</fullName>
        <ecNumber evidence="4">2.7.4.-</ecNumber>
    </recommendedName>
    <alternativeName>
        <fullName evidence="4">Polyphosphate kinase PPK2</fullName>
    </alternativeName>
</protein>
<comment type="subunit">
    <text evidence="4">Homotetramer.</text>
</comment>
<evidence type="ECO:0000256" key="2">
    <source>
        <dbReference type="ARBA" id="ARBA00022679"/>
    </source>
</evidence>
<dbReference type="Pfam" id="PF03976">
    <property type="entry name" value="PPK2"/>
    <property type="match status" value="1"/>
</dbReference>